<keyword evidence="12" id="KW-0969">Cilium</keyword>
<evidence type="ECO:0000256" key="2">
    <source>
        <dbReference type="ARBA" id="ARBA00004162"/>
    </source>
</evidence>
<keyword evidence="12" id="KW-0282">Flagellum</keyword>
<dbReference type="NCBIfam" id="NF005435">
    <property type="entry name" value="PRK07021.1"/>
    <property type="match status" value="1"/>
</dbReference>
<dbReference type="InterPro" id="IPR005503">
    <property type="entry name" value="FliL"/>
</dbReference>
<evidence type="ECO:0000256" key="11">
    <source>
        <dbReference type="RuleBase" id="RU364125"/>
    </source>
</evidence>
<dbReference type="GO" id="GO:0005886">
    <property type="term" value="C:plasma membrane"/>
    <property type="evidence" value="ECO:0007669"/>
    <property type="project" value="UniProtKB-SubCell"/>
</dbReference>
<sequence>MSNTQNTTKSPLLIILFTIFAMTSVMGGAGWWILHAEKENNSQSVQIENELEVMPPAPIFLPLSPFTINLISDDNKNRVIYIEITLRLADETTRQHLEQYMPEVRSRLLLLISRQNISELASDEGKLSLMSDIKEVLRPGLVVGGSEHTITDVLFTTFILR</sequence>
<evidence type="ECO:0000256" key="7">
    <source>
        <dbReference type="ARBA" id="ARBA00022692"/>
    </source>
</evidence>
<dbReference type="GO" id="GO:0071978">
    <property type="term" value="P:bacterial-type flagellum-dependent swarming motility"/>
    <property type="evidence" value="ECO:0007669"/>
    <property type="project" value="TreeGrafter"/>
</dbReference>
<evidence type="ECO:0000256" key="4">
    <source>
        <dbReference type="ARBA" id="ARBA00021812"/>
    </source>
</evidence>
<comment type="subcellular location">
    <subcellularLocation>
        <location evidence="11">Cell inner membrane</location>
    </subcellularLocation>
    <subcellularLocation>
        <location evidence="2">Cell membrane</location>
        <topology evidence="2">Single-pass membrane protein</topology>
    </subcellularLocation>
</comment>
<evidence type="ECO:0000256" key="3">
    <source>
        <dbReference type="ARBA" id="ARBA00008281"/>
    </source>
</evidence>
<name>A0A9Q8V519_9GAMM</name>
<accession>A0A9Q8V519</accession>
<comment type="function">
    <text evidence="1 11">Controls the rotational direction of flagella during chemotaxis.</text>
</comment>
<keyword evidence="8 11" id="KW-0283">Flagellar rotation</keyword>
<dbReference type="Pfam" id="PF03748">
    <property type="entry name" value="FliL"/>
    <property type="match status" value="1"/>
</dbReference>
<evidence type="ECO:0000256" key="5">
    <source>
        <dbReference type="ARBA" id="ARBA00022475"/>
    </source>
</evidence>
<evidence type="ECO:0000256" key="1">
    <source>
        <dbReference type="ARBA" id="ARBA00002254"/>
    </source>
</evidence>
<dbReference type="GO" id="GO:0009425">
    <property type="term" value="C:bacterial-type flagellum basal body"/>
    <property type="evidence" value="ECO:0007669"/>
    <property type="project" value="InterPro"/>
</dbReference>
<dbReference type="RefSeq" id="WP_241542746.1">
    <property type="nucleotide sequence ID" value="NZ_CAWQWN010000001.1"/>
</dbReference>
<keyword evidence="10 11" id="KW-0472">Membrane</keyword>
<evidence type="ECO:0000256" key="8">
    <source>
        <dbReference type="ARBA" id="ARBA00022779"/>
    </source>
</evidence>
<keyword evidence="9 11" id="KW-1133">Transmembrane helix</keyword>
<keyword evidence="12" id="KW-0966">Cell projection</keyword>
<keyword evidence="5" id="KW-1003">Cell membrane</keyword>
<evidence type="ECO:0000256" key="9">
    <source>
        <dbReference type="ARBA" id="ARBA00022989"/>
    </source>
</evidence>
<evidence type="ECO:0000313" key="12">
    <source>
        <dbReference type="EMBL" id="UNH31879.1"/>
    </source>
</evidence>
<dbReference type="PANTHER" id="PTHR35091">
    <property type="entry name" value="FLAGELLAR PROTEIN FLIL"/>
    <property type="match status" value="1"/>
</dbReference>
<dbReference type="EMBL" id="CP093245">
    <property type="protein sequence ID" value="UNH31879.1"/>
    <property type="molecule type" value="Genomic_DNA"/>
</dbReference>
<feature type="transmembrane region" description="Helical" evidence="11">
    <location>
        <begin position="12"/>
        <end position="34"/>
    </location>
</feature>
<comment type="similarity">
    <text evidence="3 11">Belongs to the FliL family.</text>
</comment>
<protein>
    <recommendedName>
        <fullName evidence="4 11">Flagellar protein FliL</fullName>
    </recommendedName>
</protein>
<proteinExistence type="inferred from homology"/>
<evidence type="ECO:0000256" key="6">
    <source>
        <dbReference type="ARBA" id="ARBA00022500"/>
    </source>
</evidence>
<reference evidence="12" key="1">
    <citation type="submission" date="2022-03" db="EMBL/GenBank/DDBJ databases">
        <title>ESBL-producing Moellerella wisconsensis and Escherichia marmotae isolated from wild game meat.</title>
        <authorList>
            <person name="Biggel M."/>
        </authorList>
    </citation>
    <scope>NUCLEOTIDE SEQUENCE</scope>
    <source>
        <strain evidence="12">W51</strain>
    </source>
</reference>
<keyword evidence="7 11" id="KW-0812">Transmembrane</keyword>
<keyword evidence="11" id="KW-0997">Cell inner membrane</keyword>
<evidence type="ECO:0000313" key="13">
    <source>
        <dbReference type="Proteomes" id="UP000829116"/>
    </source>
</evidence>
<dbReference type="Proteomes" id="UP000829116">
    <property type="component" value="Chromosome"/>
</dbReference>
<dbReference type="GO" id="GO:0006935">
    <property type="term" value="P:chemotaxis"/>
    <property type="evidence" value="ECO:0007669"/>
    <property type="project" value="UniProtKB-KW"/>
</dbReference>
<organism evidence="12 13">
    <name type="scientific">Moellerella wisconsensis</name>
    <dbReference type="NCBI Taxonomy" id="158849"/>
    <lineage>
        <taxon>Bacteria</taxon>
        <taxon>Pseudomonadati</taxon>
        <taxon>Pseudomonadota</taxon>
        <taxon>Gammaproteobacteria</taxon>
        <taxon>Enterobacterales</taxon>
        <taxon>Morganellaceae</taxon>
        <taxon>Moellerella</taxon>
    </lineage>
</organism>
<gene>
    <name evidence="12" type="primary">fliL</name>
    <name evidence="12" type="ORF">MNY72_06210</name>
</gene>
<evidence type="ECO:0000256" key="10">
    <source>
        <dbReference type="ARBA" id="ARBA00023136"/>
    </source>
</evidence>
<keyword evidence="6 11" id="KW-0145">Chemotaxis</keyword>
<dbReference type="AlphaFoldDB" id="A0A9Q8V519"/>
<dbReference type="PANTHER" id="PTHR35091:SF2">
    <property type="entry name" value="FLAGELLAR PROTEIN FLIL"/>
    <property type="match status" value="1"/>
</dbReference>